<dbReference type="Proteomes" id="UP000470470">
    <property type="component" value="Unassembled WGS sequence"/>
</dbReference>
<evidence type="ECO:0000313" key="2">
    <source>
        <dbReference type="Proteomes" id="UP000470470"/>
    </source>
</evidence>
<proteinExistence type="predicted"/>
<comment type="caution">
    <text evidence="1">The sequence shown here is derived from an EMBL/GenBank/DDBJ whole genome shotgun (WGS) entry which is preliminary data.</text>
</comment>
<keyword evidence="2" id="KW-1185">Reference proteome</keyword>
<dbReference type="EMBL" id="JAAGWK010000032">
    <property type="protein sequence ID" value="NEL56250.1"/>
    <property type="molecule type" value="Genomic_DNA"/>
</dbReference>
<dbReference type="RefSeq" id="WP_162392318.1">
    <property type="nucleotide sequence ID" value="NZ_JAABOZ010000001.1"/>
</dbReference>
<protein>
    <submittedName>
        <fullName evidence="1">Uncharacterized protein</fullName>
    </submittedName>
</protein>
<sequence>MVVLLSDGTREDLCLVADERLGDDRIATLVFPRRLDVHRIDLYDQAGDLLDEPPPSPL</sequence>
<organism evidence="1 2">
    <name type="scientific">Goekera deserti</name>
    <dbReference type="NCBI Taxonomy" id="2497753"/>
    <lineage>
        <taxon>Bacteria</taxon>
        <taxon>Bacillati</taxon>
        <taxon>Actinomycetota</taxon>
        <taxon>Actinomycetes</taxon>
        <taxon>Geodermatophilales</taxon>
        <taxon>Geodermatophilaceae</taxon>
        <taxon>Goekera</taxon>
    </lineage>
</organism>
<name>A0A7K3WKM8_9ACTN</name>
<reference evidence="1 2" key="1">
    <citation type="submission" date="2020-02" db="EMBL/GenBank/DDBJ databases">
        <title>The whole genome sequence of CPCC 205119.</title>
        <authorList>
            <person name="Jiang Z."/>
        </authorList>
    </citation>
    <scope>NUCLEOTIDE SEQUENCE [LARGE SCALE GENOMIC DNA]</scope>
    <source>
        <strain evidence="1 2">CPCC 205119</strain>
    </source>
</reference>
<evidence type="ECO:0000313" key="1">
    <source>
        <dbReference type="EMBL" id="NEL56250.1"/>
    </source>
</evidence>
<dbReference type="AlphaFoldDB" id="A0A7K3WKM8"/>
<gene>
    <name evidence="1" type="ORF">G1H19_19940</name>
</gene>
<accession>A0A7K3WKM8</accession>